<dbReference type="PANTHER" id="PTHR23024:SF546">
    <property type="entry name" value="CARBOXYLESTERASE 120-RELATED"/>
    <property type="match status" value="1"/>
</dbReference>
<evidence type="ECO:0000313" key="4">
    <source>
        <dbReference type="Proteomes" id="UP000250321"/>
    </source>
</evidence>
<dbReference type="InterPro" id="IPR029058">
    <property type="entry name" value="AB_hydrolase_fold"/>
</dbReference>
<accession>A0A314UAE6</accession>
<reference evidence="3 4" key="1">
    <citation type="submission" date="2018-02" db="EMBL/GenBank/DDBJ databases">
        <title>Draft genome of wild Prunus yedoensis var. nudiflora.</title>
        <authorList>
            <person name="Baek S."/>
            <person name="Kim J.-H."/>
            <person name="Choi K."/>
            <person name="Kim G.-B."/>
            <person name="Cho A."/>
            <person name="Jang H."/>
            <person name="Shin C.-H."/>
            <person name="Yu H.-J."/>
            <person name="Mun J.-H."/>
        </authorList>
    </citation>
    <scope>NUCLEOTIDE SEQUENCE [LARGE SCALE GENOMIC DNA]</scope>
    <source>
        <strain evidence="4">cv. Jeju island</strain>
        <tissue evidence="3">Leaf</tissue>
    </source>
</reference>
<dbReference type="EMBL" id="PJQY01003817">
    <property type="protein sequence ID" value="PQM34407.1"/>
    <property type="molecule type" value="Genomic_DNA"/>
</dbReference>
<name>A0A314UAE6_PRUYE</name>
<dbReference type="OrthoDB" id="408631at2759"/>
<dbReference type="Pfam" id="PF07859">
    <property type="entry name" value="Abhydrolase_3"/>
    <property type="match status" value="1"/>
</dbReference>
<dbReference type="InterPro" id="IPR050466">
    <property type="entry name" value="Carboxylest/Gibb_receptor"/>
</dbReference>
<dbReference type="GO" id="GO:0016787">
    <property type="term" value="F:hydrolase activity"/>
    <property type="evidence" value="ECO:0007669"/>
    <property type="project" value="InterPro"/>
</dbReference>
<evidence type="ECO:0000256" key="1">
    <source>
        <dbReference type="ARBA" id="ARBA00010515"/>
    </source>
</evidence>
<comment type="similarity">
    <text evidence="1">Belongs to the 'GDXG' lipolytic enzyme family.</text>
</comment>
<feature type="domain" description="Alpha/beta hydrolase fold-3" evidence="2">
    <location>
        <begin position="87"/>
        <end position="305"/>
    </location>
</feature>
<dbReference type="Gene3D" id="3.40.50.1820">
    <property type="entry name" value="alpha/beta hydrolase"/>
    <property type="match status" value="1"/>
</dbReference>
<sequence length="330" mass="36201">MSGAGEGEAVDISTVDNYQGLQIAPNPDGTITRLAKLPESPPTSDPKLSTPVLSKDIPINESKNTWVRIYLPRHALDHSSSSKLPLVVFYHGGGFILCSAASTIFHDYCVSFATDVPVIIASVEYRLAPEYRLPAAYEDATEALHWIKTTPDDWLRDHADLSNTFLMGISAGGNIAYHAALHADVDRLHPLKIHGLILQQPFFSGTQRSGSELRLANNPKFPLSWSDLMWDLSLPIGASRDHEYCNPTVGDGCKKLDRMAVGWRVLVTGWDGDPLIDRQIEVAKMLEENGVDVVCHFAEGGYHGVDIMEASKAKALFVVVKNFIFCQSAS</sequence>
<protein>
    <submittedName>
        <fullName evidence="3">Putative carboxylesterase 120</fullName>
    </submittedName>
</protein>
<dbReference type="SUPFAM" id="SSF53474">
    <property type="entry name" value="alpha/beta-Hydrolases"/>
    <property type="match status" value="1"/>
</dbReference>
<keyword evidence="4" id="KW-1185">Reference proteome</keyword>
<dbReference type="PANTHER" id="PTHR23024">
    <property type="entry name" value="ARYLACETAMIDE DEACETYLASE"/>
    <property type="match status" value="1"/>
</dbReference>
<dbReference type="AlphaFoldDB" id="A0A314UAE6"/>
<evidence type="ECO:0000313" key="3">
    <source>
        <dbReference type="EMBL" id="PQM34407.1"/>
    </source>
</evidence>
<organism evidence="3 4">
    <name type="scientific">Prunus yedoensis var. nudiflora</name>
    <dbReference type="NCBI Taxonomy" id="2094558"/>
    <lineage>
        <taxon>Eukaryota</taxon>
        <taxon>Viridiplantae</taxon>
        <taxon>Streptophyta</taxon>
        <taxon>Embryophyta</taxon>
        <taxon>Tracheophyta</taxon>
        <taxon>Spermatophyta</taxon>
        <taxon>Magnoliopsida</taxon>
        <taxon>eudicotyledons</taxon>
        <taxon>Gunneridae</taxon>
        <taxon>Pentapetalae</taxon>
        <taxon>rosids</taxon>
        <taxon>fabids</taxon>
        <taxon>Rosales</taxon>
        <taxon>Rosaceae</taxon>
        <taxon>Amygdaloideae</taxon>
        <taxon>Amygdaleae</taxon>
        <taxon>Prunus</taxon>
    </lineage>
</organism>
<evidence type="ECO:0000259" key="2">
    <source>
        <dbReference type="Pfam" id="PF07859"/>
    </source>
</evidence>
<proteinExistence type="inferred from homology"/>
<dbReference type="Proteomes" id="UP000250321">
    <property type="component" value="Unassembled WGS sequence"/>
</dbReference>
<comment type="caution">
    <text evidence="3">The sequence shown here is derived from an EMBL/GenBank/DDBJ whole genome shotgun (WGS) entry which is preliminary data.</text>
</comment>
<gene>
    <name evidence="3" type="ORF">Pyn_07564</name>
</gene>
<dbReference type="STRING" id="2094558.A0A314UAE6"/>
<dbReference type="InterPro" id="IPR013094">
    <property type="entry name" value="AB_hydrolase_3"/>
</dbReference>